<evidence type="ECO:0000256" key="3">
    <source>
        <dbReference type="ARBA" id="ARBA00023163"/>
    </source>
</evidence>
<reference evidence="5 6" key="1">
    <citation type="submission" date="2020-11" db="EMBL/GenBank/DDBJ databases">
        <title>Actinomyces sp. ZJ750.</title>
        <authorList>
            <person name="Zhou J."/>
        </authorList>
    </citation>
    <scope>NUCLEOTIDE SEQUENCE [LARGE SCALE GENOMIC DNA]</scope>
    <source>
        <strain evidence="5 6">ZJ750</strain>
    </source>
</reference>
<dbReference type="Proteomes" id="UP000594637">
    <property type="component" value="Chromosome"/>
</dbReference>
<dbReference type="KEGG" id="arep:ID810_02765"/>
<name>A0A7T0LLN2_9ACTO</name>
<keyword evidence="1" id="KW-0805">Transcription regulation</keyword>
<dbReference type="SUPFAM" id="SSF46785">
    <property type="entry name" value="Winged helix' DNA-binding domain"/>
    <property type="match status" value="1"/>
</dbReference>
<dbReference type="SMART" id="SM00345">
    <property type="entry name" value="HTH_GNTR"/>
    <property type="match status" value="1"/>
</dbReference>
<dbReference type="PROSITE" id="PS50949">
    <property type="entry name" value="HTH_GNTR"/>
    <property type="match status" value="1"/>
</dbReference>
<dbReference type="InterPro" id="IPR050679">
    <property type="entry name" value="Bact_HTH_transcr_reg"/>
</dbReference>
<dbReference type="RefSeq" id="WP_166855264.1">
    <property type="nucleotide sequence ID" value="NZ_CP063989.1"/>
</dbReference>
<dbReference type="SMART" id="SM00866">
    <property type="entry name" value="UTRA"/>
    <property type="match status" value="1"/>
</dbReference>
<dbReference type="PANTHER" id="PTHR44846">
    <property type="entry name" value="MANNOSYL-D-GLYCERATE TRANSPORT/METABOLISM SYSTEM REPRESSOR MNGR-RELATED"/>
    <property type="match status" value="1"/>
</dbReference>
<dbReference type="CDD" id="cd07377">
    <property type="entry name" value="WHTH_GntR"/>
    <property type="match status" value="1"/>
</dbReference>
<dbReference type="Pfam" id="PF07702">
    <property type="entry name" value="UTRA"/>
    <property type="match status" value="1"/>
</dbReference>
<keyword evidence="6" id="KW-1185">Reference proteome</keyword>
<sequence>MSLLPSGVEPRLHVVGGKSPSTQKAHLRIAEAIEKEVRETLLPHDCIPPERELVERFGVSRATVRNAIDTLVQRGLLYRIPKSGTYVSEPGPSMSPLTISSISESMGGFAQDTRVEVTEVLTGEARGNAEITEVLNLRPSDLTITIRRLRYIDDEIVAFECSVFPYGLVPGIEKEKLDGPLYELLERKWGLQVERLRQKVRATALRGRYAESLHAKTGMPALHVERIGYTRSGIPLERSIFIYPGEKPSIEVNIIGNQD</sequence>
<dbReference type="Gene3D" id="1.10.10.10">
    <property type="entry name" value="Winged helix-like DNA-binding domain superfamily/Winged helix DNA-binding domain"/>
    <property type="match status" value="1"/>
</dbReference>
<dbReference type="GO" id="GO:0003700">
    <property type="term" value="F:DNA-binding transcription factor activity"/>
    <property type="evidence" value="ECO:0007669"/>
    <property type="project" value="InterPro"/>
</dbReference>
<keyword evidence="2" id="KW-0238">DNA-binding</keyword>
<protein>
    <submittedName>
        <fullName evidence="5">GntR family transcriptional regulator</fullName>
    </submittedName>
</protein>
<dbReference type="InterPro" id="IPR036388">
    <property type="entry name" value="WH-like_DNA-bd_sf"/>
</dbReference>
<evidence type="ECO:0000313" key="6">
    <source>
        <dbReference type="Proteomes" id="UP000594637"/>
    </source>
</evidence>
<accession>A0A7T0LLN2</accession>
<dbReference type="EMBL" id="CP063989">
    <property type="protein sequence ID" value="QPL05897.1"/>
    <property type="molecule type" value="Genomic_DNA"/>
</dbReference>
<dbReference type="PANTHER" id="PTHR44846:SF1">
    <property type="entry name" value="MANNOSYL-D-GLYCERATE TRANSPORT_METABOLISM SYSTEM REPRESSOR MNGR-RELATED"/>
    <property type="match status" value="1"/>
</dbReference>
<dbReference type="InterPro" id="IPR000524">
    <property type="entry name" value="Tscrpt_reg_HTH_GntR"/>
</dbReference>
<evidence type="ECO:0000256" key="2">
    <source>
        <dbReference type="ARBA" id="ARBA00023125"/>
    </source>
</evidence>
<dbReference type="SUPFAM" id="SSF64288">
    <property type="entry name" value="Chorismate lyase-like"/>
    <property type="match status" value="1"/>
</dbReference>
<dbReference type="AlphaFoldDB" id="A0A7T0LLN2"/>
<evidence type="ECO:0000313" key="5">
    <source>
        <dbReference type="EMBL" id="QPL05897.1"/>
    </source>
</evidence>
<dbReference type="GO" id="GO:0003677">
    <property type="term" value="F:DNA binding"/>
    <property type="evidence" value="ECO:0007669"/>
    <property type="project" value="UniProtKB-KW"/>
</dbReference>
<dbReference type="Pfam" id="PF00392">
    <property type="entry name" value="GntR"/>
    <property type="match status" value="1"/>
</dbReference>
<evidence type="ECO:0000259" key="4">
    <source>
        <dbReference type="PROSITE" id="PS50949"/>
    </source>
</evidence>
<dbReference type="Gene3D" id="3.40.1410.10">
    <property type="entry name" value="Chorismate lyase-like"/>
    <property type="match status" value="1"/>
</dbReference>
<evidence type="ECO:0000256" key="1">
    <source>
        <dbReference type="ARBA" id="ARBA00023015"/>
    </source>
</evidence>
<gene>
    <name evidence="5" type="ORF">ID810_02765</name>
</gene>
<dbReference type="GO" id="GO:0045892">
    <property type="term" value="P:negative regulation of DNA-templated transcription"/>
    <property type="evidence" value="ECO:0007669"/>
    <property type="project" value="TreeGrafter"/>
</dbReference>
<keyword evidence="3" id="KW-0804">Transcription</keyword>
<feature type="domain" description="HTH gntR-type" evidence="4">
    <location>
        <begin position="23"/>
        <end position="90"/>
    </location>
</feature>
<dbReference type="InterPro" id="IPR028978">
    <property type="entry name" value="Chorismate_lyase_/UTRA_dom_sf"/>
</dbReference>
<dbReference type="PRINTS" id="PR00035">
    <property type="entry name" value="HTHGNTR"/>
</dbReference>
<dbReference type="InterPro" id="IPR011663">
    <property type="entry name" value="UTRA"/>
</dbReference>
<proteinExistence type="predicted"/>
<dbReference type="InterPro" id="IPR036390">
    <property type="entry name" value="WH_DNA-bd_sf"/>
</dbReference>
<organism evidence="5 6">
    <name type="scientific">Actinomyces respiraculi</name>
    <dbReference type="NCBI Taxonomy" id="2744574"/>
    <lineage>
        <taxon>Bacteria</taxon>
        <taxon>Bacillati</taxon>
        <taxon>Actinomycetota</taxon>
        <taxon>Actinomycetes</taxon>
        <taxon>Actinomycetales</taxon>
        <taxon>Actinomycetaceae</taxon>
        <taxon>Actinomyces</taxon>
    </lineage>
</organism>